<dbReference type="Proteomes" id="UP001281761">
    <property type="component" value="Unassembled WGS sequence"/>
</dbReference>
<name>A0ABQ9WXY0_9EUKA</name>
<gene>
    <name evidence="2" type="ORF">BLNAU_20770</name>
</gene>
<feature type="region of interest" description="Disordered" evidence="1">
    <location>
        <begin position="70"/>
        <end position="107"/>
    </location>
</feature>
<reference evidence="2 3" key="1">
    <citation type="journal article" date="2022" name="bioRxiv">
        <title>Genomics of Preaxostyla Flagellates Illuminates Evolutionary Transitions and the Path Towards Mitochondrial Loss.</title>
        <authorList>
            <person name="Novak L.V.F."/>
            <person name="Treitli S.C."/>
            <person name="Pyrih J."/>
            <person name="Halakuc P."/>
            <person name="Pipaliya S.V."/>
            <person name="Vacek V."/>
            <person name="Brzon O."/>
            <person name="Soukal P."/>
            <person name="Eme L."/>
            <person name="Dacks J.B."/>
            <person name="Karnkowska A."/>
            <person name="Elias M."/>
            <person name="Hampl V."/>
        </authorList>
    </citation>
    <scope>NUCLEOTIDE SEQUENCE [LARGE SCALE GENOMIC DNA]</scope>
    <source>
        <strain evidence="2">NAU3</strain>
        <tissue evidence="2">Gut</tissue>
    </source>
</reference>
<comment type="caution">
    <text evidence="2">The sequence shown here is derived from an EMBL/GenBank/DDBJ whole genome shotgun (WGS) entry which is preliminary data.</text>
</comment>
<dbReference type="EMBL" id="JARBJD010000304">
    <property type="protein sequence ID" value="KAK2944325.1"/>
    <property type="molecule type" value="Genomic_DNA"/>
</dbReference>
<protein>
    <submittedName>
        <fullName evidence="2">Uncharacterized protein</fullName>
    </submittedName>
</protein>
<keyword evidence="3" id="KW-1185">Reference proteome</keyword>
<sequence>MGTSEQILLVCSAEAREGDVEEDVCDVCESEADKRGVGSVPMPSDRSPHPNAPSAEQLLCFLPLLSRPLSHSPQQASNGFGVEEEQEEASSAQRRRETRPSHNNSLDEVVRLSAQLDLRQARLVPLDQSLGECPSHCPLHQPAGAQRTCVGTFVFREHPIPSMR</sequence>
<evidence type="ECO:0000256" key="1">
    <source>
        <dbReference type="SAM" id="MobiDB-lite"/>
    </source>
</evidence>
<evidence type="ECO:0000313" key="2">
    <source>
        <dbReference type="EMBL" id="KAK2944325.1"/>
    </source>
</evidence>
<accession>A0ABQ9WXY0</accession>
<feature type="region of interest" description="Disordered" evidence="1">
    <location>
        <begin position="31"/>
        <end position="54"/>
    </location>
</feature>
<organism evidence="2 3">
    <name type="scientific">Blattamonas nauphoetae</name>
    <dbReference type="NCBI Taxonomy" id="2049346"/>
    <lineage>
        <taxon>Eukaryota</taxon>
        <taxon>Metamonada</taxon>
        <taxon>Preaxostyla</taxon>
        <taxon>Oxymonadida</taxon>
        <taxon>Blattamonas</taxon>
    </lineage>
</organism>
<evidence type="ECO:0000313" key="3">
    <source>
        <dbReference type="Proteomes" id="UP001281761"/>
    </source>
</evidence>
<proteinExistence type="predicted"/>